<dbReference type="EMBL" id="JBHMBL010000001">
    <property type="protein sequence ID" value="MFB9642313.1"/>
    <property type="molecule type" value="Genomic_DNA"/>
</dbReference>
<protein>
    <submittedName>
        <fullName evidence="2">DUF1269 domain-containing protein</fullName>
    </submittedName>
</protein>
<gene>
    <name evidence="2" type="ORF">ACFFQV_08425</name>
</gene>
<keyword evidence="3" id="KW-1185">Reference proteome</keyword>
<feature type="transmembrane region" description="Helical" evidence="1">
    <location>
        <begin position="69"/>
        <end position="87"/>
    </location>
</feature>
<comment type="caution">
    <text evidence="2">The sequence shown here is derived from an EMBL/GenBank/DDBJ whole genome shotgun (WGS) entry which is preliminary data.</text>
</comment>
<dbReference type="Proteomes" id="UP001589667">
    <property type="component" value="Unassembled WGS sequence"/>
</dbReference>
<sequence>MADQQYAAIAAQYEDEAGASADFAEVAAHFRESDHKHESFDAALIRRGLGGELTVVEREYSGKHHGTKTGLAVGLATGLAVALFPAVALGGALVVAGGSGAGIGAIAGHLARKSPSKDLEAISETLDAGSAGIVVVVDPADADEVETLLAKAAKVTRKDLAVDRDELDDEVDEAYE</sequence>
<dbReference type="InterPro" id="IPR009200">
    <property type="entry name" value="DUF1269_membrane"/>
</dbReference>
<keyword evidence="1" id="KW-1133">Transmembrane helix</keyword>
<proteinExistence type="predicted"/>
<evidence type="ECO:0000313" key="3">
    <source>
        <dbReference type="Proteomes" id="UP001589667"/>
    </source>
</evidence>
<evidence type="ECO:0000256" key="1">
    <source>
        <dbReference type="SAM" id="Phobius"/>
    </source>
</evidence>
<organism evidence="2 3">
    <name type="scientific">Agromyces lapidis</name>
    <dbReference type="NCBI Taxonomy" id="279574"/>
    <lineage>
        <taxon>Bacteria</taxon>
        <taxon>Bacillati</taxon>
        <taxon>Actinomycetota</taxon>
        <taxon>Actinomycetes</taxon>
        <taxon>Micrococcales</taxon>
        <taxon>Microbacteriaceae</taxon>
        <taxon>Agromyces</taxon>
    </lineage>
</organism>
<evidence type="ECO:0000313" key="2">
    <source>
        <dbReference type="EMBL" id="MFB9642313.1"/>
    </source>
</evidence>
<name>A0ABV5SPN9_9MICO</name>
<keyword evidence="1" id="KW-0812">Transmembrane</keyword>
<keyword evidence="1" id="KW-0472">Membrane</keyword>
<dbReference type="RefSeq" id="WP_157424049.1">
    <property type="nucleotide sequence ID" value="NZ_BAAANI010000001.1"/>
</dbReference>
<reference evidence="2 3" key="1">
    <citation type="submission" date="2024-09" db="EMBL/GenBank/DDBJ databases">
        <authorList>
            <person name="Sun Q."/>
            <person name="Mori K."/>
        </authorList>
    </citation>
    <scope>NUCLEOTIDE SEQUENCE [LARGE SCALE GENOMIC DNA]</scope>
    <source>
        <strain evidence="2 3">JCM 14321</strain>
    </source>
</reference>
<dbReference type="Pfam" id="PF06897">
    <property type="entry name" value="DUF1269"/>
    <property type="match status" value="1"/>
</dbReference>
<accession>A0ABV5SPN9</accession>